<feature type="compositionally biased region" description="Basic residues" evidence="1">
    <location>
        <begin position="147"/>
        <end position="156"/>
    </location>
</feature>
<evidence type="ECO:0000256" key="1">
    <source>
        <dbReference type="SAM" id="MobiDB-lite"/>
    </source>
</evidence>
<feature type="region of interest" description="Disordered" evidence="1">
    <location>
        <begin position="136"/>
        <end position="163"/>
    </location>
</feature>
<feature type="signal peptide" evidence="2">
    <location>
        <begin position="1"/>
        <end position="20"/>
    </location>
</feature>
<protein>
    <recommendedName>
        <fullName evidence="5">DUF4296 domain-containing protein</fullName>
    </recommendedName>
</protein>
<evidence type="ECO:0000313" key="3">
    <source>
        <dbReference type="EMBL" id="KGO06136.1"/>
    </source>
</evidence>
<accession>A0A0A2GUZ0</accession>
<comment type="caution">
    <text evidence="3">The sequence shown here is derived from an EMBL/GenBank/DDBJ whole genome shotgun (WGS) entry which is preliminary data.</text>
</comment>
<keyword evidence="4" id="KW-1185">Reference proteome</keyword>
<dbReference type="EMBL" id="JSAQ01000001">
    <property type="protein sequence ID" value="KGO06136.1"/>
    <property type="molecule type" value="Genomic_DNA"/>
</dbReference>
<reference evidence="3 4" key="1">
    <citation type="submission" date="2014-10" db="EMBL/GenBank/DDBJ databases">
        <title>Draft genome sequence of the proteorhodopsin-containing marine bacterium Dokdonia donghaensis.</title>
        <authorList>
            <person name="Gomez-Consarnau L."/>
            <person name="Gonzalez J.M."/>
            <person name="Riedel T."/>
            <person name="Jaenicke S."/>
            <person name="Wagner-Doebler I."/>
            <person name="Fuhrman J.A."/>
        </authorList>
    </citation>
    <scope>NUCLEOTIDE SEQUENCE [LARGE SCALE GENOMIC DNA]</scope>
    <source>
        <strain evidence="3 4">DSW-1</strain>
    </source>
</reference>
<evidence type="ECO:0008006" key="5">
    <source>
        <dbReference type="Google" id="ProtNLM"/>
    </source>
</evidence>
<feature type="region of interest" description="Disordered" evidence="1">
    <location>
        <begin position="28"/>
        <end position="48"/>
    </location>
</feature>
<feature type="chain" id="PRO_5001987809" description="DUF4296 domain-containing protein" evidence="2">
    <location>
        <begin position="21"/>
        <end position="163"/>
    </location>
</feature>
<evidence type="ECO:0000256" key="2">
    <source>
        <dbReference type="SAM" id="SignalP"/>
    </source>
</evidence>
<gene>
    <name evidence="3" type="ORF">NV36_04310</name>
</gene>
<name>A0A0A2GUZ0_9FLAO</name>
<dbReference type="RefSeq" id="WP_035325148.1">
    <property type="nucleotide sequence ID" value="NZ_CP015125.1"/>
</dbReference>
<organism evidence="3 4">
    <name type="scientific">Dokdonia donghaensis DSW-1</name>
    <dbReference type="NCBI Taxonomy" id="1300343"/>
    <lineage>
        <taxon>Bacteria</taxon>
        <taxon>Pseudomonadati</taxon>
        <taxon>Bacteroidota</taxon>
        <taxon>Flavobacteriia</taxon>
        <taxon>Flavobacteriales</taxon>
        <taxon>Flavobacteriaceae</taxon>
        <taxon>Dokdonia</taxon>
    </lineage>
</organism>
<sequence length="163" mass="19188">MNFRLFALIFLIAGSSTIYAQNLGSIQRGQRGYSPPARQQDAGEPEKPDVNLLSIERADMYQEILDIDVFTKEVLKSYLKDYYTATVDIGYDENLKFDAKRELINAERKKFETSLKEVFTEEQVEKILTEEEFGKEKKKYDKEKRQEKRKKKKRKKNKDDDGK</sequence>
<dbReference type="OrthoDB" id="1452096at2"/>
<proteinExistence type="predicted"/>
<evidence type="ECO:0000313" key="4">
    <source>
        <dbReference type="Proteomes" id="UP000030140"/>
    </source>
</evidence>
<keyword evidence="2" id="KW-0732">Signal</keyword>
<feature type="compositionally biased region" description="Basic and acidic residues" evidence="1">
    <location>
        <begin position="136"/>
        <end position="146"/>
    </location>
</feature>
<dbReference type="Proteomes" id="UP000030140">
    <property type="component" value="Unassembled WGS sequence"/>
</dbReference>
<dbReference type="AlphaFoldDB" id="A0A0A2GUZ0"/>